<evidence type="ECO:0000256" key="1">
    <source>
        <dbReference type="SAM" id="Phobius"/>
    </source>
</evidence>
<sequence>MMKKFGKQKPSVKAEDLIELSAKRAAREAAEFHVEQVRKSESSIGTFAIYAWAFFAFSASGIAGGTAYLNTLKEQPEFMAAVLKPAQPSLPLQDVDPMTTASVKKWVEQDGPIAVTPVEATPAPLGVIMGGYNPLEAVSSVYQGTQDNLELDLTDTEPLVRFRQEGEEFRAALVLGPFDSLSKATSFCAKAHTSCEVSAYSGDPLFAD</sequence>
<comment type="caution">
    <text evidence="2">The sequence shown here is derived from an EMBL/GenBank/DDBJ whole genome shotgun (WGS) entry which is preliminary data.</text>
</comment>
<gene>
    <name evidence="2" type="ORF">ACFQ14_16130</name>
</gene>
<reference evidence="3" key="1">
    <citation type="journal article" date="2019" name="Int. J. Syst. Evol. Microbiol.">
        <title>The Global Catalogue of Microorganisms (GCM) 10K type strain sequencing project: providing services to taxonomists for standard genome sequencing and annotation.</title>
        <authorList>
            <consortium name="The Broad Institute Genomics Platform"/>
            <consortium name="The Broad Institute Genome Sequencing Center for Infectious Disease"/>
            <person name="Wu L."/>
            <person name="Ma J."/>
        </authorList>
    </citation>
    <scope>NUCLEOTIDE SEQUENCE [LARGE SCALE GENOMIC DNA]</scope>
    <source>
        <strain evidence="3">CCUG 60023</strain>
    </source>
</reference>
<keyword evidence="1" id="KW-0812">Transmembrane</keyword>
<keyword evidence="1" id="KW-1133">Transmembrane helix</keyword>
<name>A0ABW3FHH5_9HYPH</name>
<keyword evidence="1" id="KW-0472">Membrane</keyword>
<keyword evidence="3" id="KW-1185">Reference proteome</keyword>
<organism evidence="2 3">
    <name type="scientific">Pseudahrensia aquimaris</name>
    <dbReference type="NCBI Taxonomy" id="744461"/>
    <lineage>
        <taxon>Bacteria</taxon>
        <taxon>Pseudomonadati</taxon>
        <taxon>Pseudomonadota</taxon>
        <taxon>Alphaproteobacteria</taxon>
        <taxon>Hyphomicrobiales</taxon>
        <taxon>Ahrensiaceae</taxon>
        <taxon>Pseudahrensia</taxon>
    </lineage>
</organism>
<proteinExistence type="predicted"/>
<dbReference type="Proteomes" id="UP001597101">
    <property type="component" value="Unassembled WGS sequence"/>
</dbReference>
<dbReference type="RefSeq" id="WP_377213788.1">
    <property type="nucleotide sequence ID" value="NZ_JBHTJV010000026.1"/>
</dbReference>
<dbReference type="EMBL" id="JBHTJV010000026">
    <property type="protein sequence ID" value="MFD0917934.1"/>
    <property type="molecule type" value="Genomic_DNA"/>
</dbReference>
<feature type="transmembrane region" description="Helical" evidence="1">
    <location>
        <begin position="47"/>
        <end position="69"/>
    </location>
</feature>
<evidence type="ECO:0008006" key="4">
    <source>
        <dbReference type="Google" id="ProtNLM"/>
    </source>
</evidence>
<accession>A0ABW3FHH5</accession>
<evidence type="ECO:0000313" key="2">
    <source>
        <dbReference type="EMBL" id="MFD0917934.1"/>
    </source>
</evidence>
<evidence type="ECO:0000313" key="3">
    <source>
        <dbReference type="Proteomes" id="UP001597101"/>
    </source>
</evidence>
<protein>
    <recommendedName>
        <fullName evidence="4">SPOR domain-containing protein</fullName>
    </recommendedName>
</protein>